<keyword evidence="15" id="KW-1185">Reference proteome</keyword>
<dbReference type="PROSITE" id="PS50885">
    <property type="entry name" value="HAMP"/>
    <property type="match status" value="1"/>
</dbReference>
<reference evidence="14 15" key="1">
    <citation type="submission" date="2018-08" db="EMBL/GenBank/DDBJ databases">
        <title>Lysinibacillus sp. YLB-03 draft genome sequence.</title>
        <authorList>
            <person name="Yu L."/>
        </authorList>
    </citation>
    <scope>NUCLEOTIDE SEQUENCE [LARGE SCALE GENOMIC DNA]</scope>
    <source>
        <strain evidence="14 15">YLB-03</strain>
    </source>
</reference>
<comment type="subcellular location">
    <subcellularLocation>
        <location evidence="1">Cell membrane</location>
        <topology evidence="1">Multi-pass membrane protein</topology>
    </subcellularLocation>
</comment>
<keyword evidence="2" id="KW-1003">Cell membrane</keyword>
<dbReference type="Gene3D" id="3.30.450.20">
    <property type="entry name" value="PAS domain"/>
    <property type="match status" value="2"/>
</dbReference>
<evidence type="ECO:0000256" key="11">
    <source>
        <dbReference type="SAM" id="Phobius"/>
    </source>
</evidence>
<evidence type="ECO:0000256" key="8">
    <source>
        <dbReference type="ARBA" id="ARBA00023224"/>
    </source>
</evidence>
<dbReference type="SMART" id="SM00304">
    <property type="entry name" value="HAMP"/>
    <property type="match status" value="1"/>
</dbReference>
<gene>
    <name evidence="14" type="ORF">D1B33_10835</name>
</gene>
<evidence type="ECO:0000256" key="6">
    <source>
        <dbReference type="ARBA" id="ARBA00022989"/>
    </source>
</evidence>
<evidence type="ECO:0000256" key="3">
    <source>
        <dbReference type="ARBA" id="ARBA00022481"/>
    </source>
</evidence>
<dbReference type="InterPro" id="IPR033479">
    <property type="entry name" value="dCache_1"/>
</dbReference>
<keyword evidence="6 11" id="KW-1133">Transmembrane helix</keyword>
<dbReference type="Gene3D" id="6.10.340.10">
    <property type="match status" value="1"/>
</dbReference>
<comment type="caution">
    <text evidence="14">The sequence shown here is derived from an EMBL/GenBank/DDBJ whole genome shotgun (WGS) entry which is preliminary data.</text>
</comment>
<keyword evidence="8 10" id="KW-0807">Transducer</keyword>
<evidence type="ECO:0000256" key="2">
    <source>
        <dbReference type="ARBA" id="ARBA00022475"/>
    </source>
</evidence>
<keyword evidence="4" id="KW-0145">Chemotaxis</keyword>
<protein>
    <submittedName>
        <fullName evidence="14">Methyl-accepting chemotaxis protein</fullName>
    </submittedName>
</protein>
<dbReference type="CDD" id="cd11386">
    <property type="entry name" value="MCP_signal"/>
    <property type="match status" value="1"/>
</dbReference>
<evidence type="ECO:0000259" key="13">
    <source>
        <dbReference type="PROSITE" id="PS50885"/>
    </source>
</evidence>
<feature type="transmembrane region" description="Helical" evidence="11">
    <location>
        <begin position="284"/>
        <end position="307"/>
    </location>
</feature>
<dbReference type="PROSITE" id="PS50111">
    <property type="entry name" value="CHEMOTAXIS_TRANSDUC_2"/>
    <property type="match status" value="1"/>
</dbReference>
<evidence type="ECO:0000256" key="9">
    <source>
        <dbReference type="ARBA" id="ARBA00029447"/>
    </source>
</evidence>
<evidence type="ECO:0000256" key="5">
    <source>
        <dbReference type="ARBA" id="ARBA00022692"/>
    </source>
</evidence>
<keyword evidence="7 11" id="KW-0472">Membrane</keyword>
<dbReference type="Pfam" id="PF00015">
    <property type="entry name" value="MCPsignal"/>
    <property type="match status" value="1"/>
</dbReference>
<dbReference type="InterPro" id="IPR004089">
    <property type="entry name" value="MCPsignal_dom"/>
</dbReference>
<name>A0A396SCP6_9BACL</name>
<dbReference type="InterPro" id="IPR003660">
    <property type="entry name" value="HAMP_dom"/>
</dbReference>
<feature type="domain" description="Methyl-accepting transducer" evidence="12">
    <location>
        <begin position="380"/>
        <end position="651"/>
    </location>
</feature>
<sequence>MFFTELERVEKMFKGYSLKKKLYLSFFVVLLLPTLIIGSISYFTMKNKIEMEMENSAAENTKTLSSIITESIQMKINDATYLASFFDRSSILEGANSSTGKLLEEYQKNHPELLAAYVGTDTGVTLLKPEQELPNGYDPREREWYKGAMANKDKAYVTSPYIDAFTGKVVVTVAKSLKDSSGVVGFDLNLDNIALMAGNIKIGENGFVSILDQDGKIIVHPNQEPGSTIKESYIKNVYEKDAGSFSYQTDEDSRIMLFETNPLTGWKLTGTILGSEIKSETMPILYKTMIVILISLVLGLAIITFIIRSITNRLQLLVEASHLISQGDLKVSNIPQNSKDELGQLGSTFNQMKESLHSVLLDVNQKSEILAAASEQLSASAEQTGVASEQVVSAIQQVAAGAETQNAILESSTQSLLDMTGCIQELNEKASIISGVSAEATSQAELGGKSVERTLQQMTSISKSVTNTDDNIQSLSQRSNEIVKILDVITGIANQTNLLALNAAIEAARAGEQGKGFAVVANEVRVLAEESSLSAKQITEIIKEVQIDTKNSVKHIDKVKVEVMEGLNVVSESQERFKEIENYMKKTVEQIQDILLSIHTINEGSQQLETTMLKVKNVAFETSAGTKNITTSSEEQLAFSEEITASAQSLSNMAEDLRSLIAEFNI</sequence>
<dbReference type="PANTHER" id="PTHR32089:SF114">
    <property type="entry name" value="METHYL-ACCEPTING CHEMOTAXIS PROTEIN MCPB"/>
    <property type="match status" value="1"/>
</dbReference>
<keyword evidence="3" id="KW-0488">Methylation</keyword>
<feature type="domain" description="HAMP" evidence="13">
    <location>
        <begin position="308"/>
        <end position="361"/>
    </location>
</feature>
<dbReference type="CDD" id="cd12912">
    <property type="entry name" value="PDC2_MCP_like"/>
    <property type="match status" value="1"/>
</dbReference>
<evidence type="ECO:0000313" key="15">
    <source>
        <dbReference type="Proteomes" id="UP000265692"/>
    </source>
</evidence>
<dbReference type="Proteomes" id="UP000265692">
    <property type="component" value="Unassembled WGS sequence"/>
</dbReference>
<dbReference type="AlphaFoldDB" id="A0A396SCP6"/>
<dbReference type="CDD" id="cd18773">
    <property type="entry name" value="PDC1_HK_sensor"/>
    <property type="match status" value="1"/>
</dbReference>
<evidence type="ECO:0000256" key="1">
    <source>
        <dbReference type="ARBA" id="ARBA00004651"/>
    </source>
</evidence>
<dbReference type="SMART" id="SM00283">
    <property type="entry name" value="MA"/>
    <property type="match status" value="1"/>
</dbReference>
<dbReference type="Gene3D" id="1.10.287.950">
    <property type="entry name" value="Methyl-accepting chemotaxis protein"/>
    <property type="match status" value="1"/>
</dbReference>
<accession>A0A396SCP6</accession>
<keyword evidence="5 11" id="KW-0812">Transmembrane</keyword>
<dbReference type="EMBL" id="QWEI01000005">
    <property type="protein sequence ID" value="RHW36128.1"/>
    <property type="molecule type" value="Genomic_DNA"/>
</dbReference>
<dbReference type="GO" id="GO:0006935">
    <property type="term" value="P:chemotaxis"/>
    <property type="evidence" value="ECO:0007669"/>
    <property type="project" value="UniProtKB-KW"/>
</dbReference>
<dbReference type="CDD" id="cd06225">
    <property type="entry name" value="HAMP"/>
    <property type="match status" value="1"/>
</dbReference>
<organism evidence="14 15">
    <name type="scientific">Ureibacillus yapensis</name>
    <dbReference type="NCBI Taxonomy" id="2304605"/>
    <lineage>
        <taxon>Bacteria</taxon>
        <taxon>Bacillati</taxon>
        <taxon>Bacillota</taxon>
        <taxon>Bacilli</taxon>
        <taxon>Bacillales</taxon>
        <taxon>Caryophanaceae</taxon>
        <taxon>Ureibacillus</taxon>
    </lineage>
</organism>
<evidence type="ECO:0000256" key="7">
    <source>
        <dbReference type="ARBA" id="ARBA00023136"/>
    </source>
</evidence>
<dbReference type="Pfam" id="PF02743">
    <property type="entry name" value="dCache_1"/>
    <property type="match status" value="1"/>
</dbReference>
<evidence type="ECO:0000259" key="12">
    <source>
        <dbReference type="PROSITE" id="PS50111"/>
    </source>
</evidence>
<dbReference type="Pfam" id="PF00672">
    <property type="entry name" value="HAMP"/>
    <property type="match status" value="1"/>
</dbReference>
<evidence type="ECO:0000256" key="4">
    <source>
        <dbReference type="ARBA" id="ARBA00022500"/>
    </source>
</evidence>
<dbReference type="SUPFAM" id="SSF58104">
    <property type="entry name" value="Methyl-accepting chemotaxis protein (MCP) signaling domain"/>
    <property type="match status" value="1"/>
</dbReference>
<proteinExistence type="inferred from homology"/>
<dbReference type="PANTHER" id="PTHR32089">
    <property type="entry name" value="METHYL-ACCEPTING CHEMOTAXIS PROTEIN MCPB"/>
    <property type="match status" value="1"/>
</dbReference>
<dbReference type="GO" id="GO:0007165">
    <property type="term" value="P:signal transduction"/>
    <property type="evidence" value="ECO:0007669"/>
    <property type="project" value="UniProtKB-KW"/>
</dbReference>
<dbReference type="SUPFAM" id="SSF103190">
    <property type="entry name" value="Sensory domain-like"/>
    <property type="match status" value="1"/>
</dbReference>
<feature type="transmembrane region" description="Helical" evidence="11">
    <location>
        <begin position="22"/>
        <end position="43"/>
    </location>
</feature>
<dbReference type="GO" id="GO:0005886">
    <property type="term" value="C:plasma membrane"/>
    <property type="evidence" value="ECO:0007669"/>
    <property type="project" value="UniProtKB-SubCell"/>
</dbReference>
<comment type="similarity">
    <text evidence="9">Belongs to the methyl-accepting chemotaxis (MCP) protein family.</text>
</comment>
<dbReference type="InterPro" id="IPR029151">
    <property type="entry name" value="Sensor-like_sf"/>
</dbReference>
<evidence type="ECO:0000256" key="10">
    <source>
        <dbReference type="PROSITE-ProRule" id="PRU00284"/>
    </source>
</evidence>
<evidence type="ECO:0000313" key="14">
    <source>
        <dbReference type="EMBL" id="RHW36128.1"/>
    </source>
</evidence>